<proteinExistence type="predicted"/>
<dbReference type="InterPro" id="IPR036390">
    <property type="entry name" value="WH_DNA-bd_sf"/>
</dbReference>
<dbReference type="PANTHER" id="PTHR43537">
    <property type="entry name" value="TRANSCRIPTIONAL REGULATOR, GNTR FAMILY"/>
    <property type="match status" value="1"/>
</dbReference>
<dbReference type="InterPro" id="IPR008920">
    <property type="entry name" value="TF_FadR/GntR_C"/>
</dbReference>
<sequence length="237" mass="26120">METTAIKTRGNAAKEAERAVVISEALQDAIVERRLPPGMKLVEAEIGSLFDVSRTIVRTALQELSFLGLVRIERNRGAFVAKPSPEEARQIFDARRLVEPGITMDAIKQASNDDLAHLRKHLQHENEAMSQRGLSARRMEIRASGDFHLLLASIAGNLIVQRFMSELIARSCLVIALYGQSGASSCGHDDHVEIVDAIAARDAARAVALTQHHIDHLEADLNYRSSDDIELRQALSL</sequence>
<keyword evidence="3" id="KW-0804">Transcription</keyword>
<evidence type="ECO:0000313" key="6">
    <source>
        <dbReference type="Proteomes" id="UP000070107"/>
    </source>
</evidence>
<accession>A0A135HPN1</accession>
<gene>
    <name evidence="5" type="ORF">ATN84_21145</name>
</gene>
<keyword evidence="2" id="KW-0238">DNA-binding</keyword>
<feature type="domain" description="HTH gntR-type" evidence="4">
    <location>
        <begin position="16"/>
        <end position="83"/>
    </location>
</feature>
<dbReference type="STRING" id="1494590.ATN84_21145"/>
<keyword evidence="6" id="KW-1185">Reference proteome</keyword>
<dbReference type="SUPFAM" id="SSF48008">
    <property type="entry name" value="GntR ligand-binding domain-like"/>
    <property type="match status" value="1"/>
</dbReference>
<dbReference type="Proteomes" id="UP000070107">
    <property type="component" value="Unassembled WGS sequence"/>
</dbReference>
<reference evidence="5 6" key="1">
    <citation type="submission" date="2015-11" db="EMBL/GenBank/DDBJ databases">
        <title>Draft genome sequence of Paramesorhizobium deserti A-3-E, a strain highly resistant to diverse beta-lactam antibiotics.</title>
        <authorList>
            <person name="Lv R."/>
            <person name="Yang X."/>
            <person name="Fang N."/>
            <person name="Guo J."/>
            <person name="Luo X."/>
            <person name="Peng F."/>
            <person name="Yang R."/>
            <person name="Cui Y."/>
            <person name="Fang C."/>
            <person name="Song Y."/>
        </authorList>
    </citation>
    <scope>NUCLEOTIDE SEQUENCE [LARGE SCALE GENOMIC DNA]</scope>
    <source>
        <strain evidence="5 6">A-3-E</strain>
    </source>
</reference>
<dbReference type="CDD" id="cd07377">
    <property type="entry name" value="WHTH_GntR"/>
    <property type="match status" value="1"/>
</dbReference>
<evidence type="ECO:0000256" key="3">
    <source>
        <dbReference type="ARBA" id="ARBA00023163"/>
    </source>
</evidence>
<evidence type="ECO:0000256" key="1">
    <source>
        <dbReference type="ARBA" id="ARBA00023015"/>
    </source>
</evidence>
<dbReference type="RefSeq" id="WP_068884955.1">
    <property type="nucleotide sequence ID" value="NZ_LNTU01000039.1"/>
</dbReference>
<dbReference type="InterPro" id="IPR036388">
    <property type="entry name" value="WH-like_DNA-bd_sf"/>
</dbReference>
<evidence type="ECO:0000259" key="4">
    <source>
        <dbReference type="PROSITE" id="PS50949"/>
    </source>
</evidence>
<organism evidence="5 6">
    <name type="scientific">Paramesorhizobium deserti</name>
    <dbReference type="NCBI Taxonomy" id="1494590"/>
    <lineage>
        <taxon>Bacteria</taxon>
        <taxon>Pseudomonadati</taxon>
        <taxon>Pseudomonadota</taxon>
        <taxon>Alphaproteobacteria</taxon>
        <taxon>Hyphomicrobiales</taxon>
        <taxon>Phyllobacteriaceae</taxon>
        <taxon>Paramesorhizobium</taxon>
    </lineage>
</organism>
<dbReference type="SMART" id="SM00345">
    <property type="entry name" value="HTH_GNTR"/>
    <property type="match status" value="1"/>
</dbReference>
<dbReference type="InterPro" id="IPR011711">
    <property type="entry name" value="GntR_C"/>
</dbReference>
<dbReference type="Gene3D" id="1.20.120.530">
    <property type="entry name" value="GntR ligand-binding domain-like"/>
    <property type="match status" value="1"/>
</dbReference>
<dbReference type="GO" id="GO:0003700">
    <property type="term" value="F:DNA-binding transcription factor activity"/>
    <property type="evidence" value="ECO:0007669"/>
    <property type="project" value="InterPro"/>
</dbReference>
<protein>
    <submittedName>
        <fullName evidence="5">GntR family transcriptional regulator</fullName>
    </submittedName>
</protein>
<dbReference type="EMBL" id="LNTU01000039">
    <property type="protein sequence ID" value="KXF75174.1"/>
    <property type="molecule type" value="Genomic_DNA"/>
</dbReference>
<evidence type="ECO:0000256" key="2">
    <source>
        <dbReference type="ARBA" id="ARBA00023125"/>
    </source>
</evidence>
<dbReference type="Gene3D" id="1.10.10.10">
    <property type="entry name" value="Winged helix-like DNA-binding domain superfamily/Winged helix DNA-binding domain"/>
    <property type="match status" value="1"/>
</dbReference>
<evidence type="ECO:0000313" key="5">
    <source>
        <dbReference type="EMBL" id="KXF75174.1"/>
    </source>
</evidence>
<dbReference type="SUPFAM" id="SSF46785">
    <property type="entry name" value="Winged helix' DNA-binding domain"/>
    <property type="match status" value="1"/>
</dbReference>
<keyword evidence="1" id="KW-0805">Transcription regulation</keyword>
<dbReference type="Pfam" id="PF00392">
    <property type="entry name" value="GntR"/>
    <property type="match status" value="1"/>
</dbReference>
<dbReference type="SMART" id="SM00895">
    <property type="entry name" value="FCD"/>
    <property type="match status" value="1"/>
</dbReference>
<comment type="caution">
    <text evidence="5">The sequence shown here is derived from an EMBL/GenBank/DDBJ whole genome shotgun (WGS) entry which is preliminary data.</text>
</comment>
<dbReference type="InterPro" id="IPR000524">
    <property type="entry name" value="Tscrpt_reg_HTH_GntR"/>
</dbReference>
<dbReference type="GO" id="GO:0003677">
    <property type="term" value="F:DNA binding"/>
    <property type="evidence" value="ECO:0007669"/>
    <property type="project" value="UniProtKB-KW"/>
</dbReference>
<dbReference type="PANTHER" id="PTHR43537:SF53">
    <property type="entry name" value="HTH-TYPE TRANSCRIPTIONAL REPRESSOR NANR"/>
    <property type="match status" value="1"/>
</dbReference>
<name>A0A135HPN1_9HYPH</name>
<dbReference type="AlphaFoldDB" id="A0A135HPN1"/>
<dbReference type="PROSITE" id="PS50949">
    <property type="entry name" value="HTH_GNTR"/>
    <property type="match status" value="1"/>
</dbReference>
<dbReference type="Pfam" id="PF07729">
    <property type="entry name" value="FCD"/>
    <property type="match status" value="1"/>
</dbReference>